<keyword evidence="6" id="KW-0732">Signal</keyword>
<dbReference type="EMBL" id="JAVRRT010000010">
    <property type="protein sequence ID" value="KAK5168342.1"/>
    <property type="molecule type" value="Genomic_DNA"/>
</dbReference>
<dbReference type="InterPro" id="IPR036589">
    <property type="entry name" value="HCY_dom_sf"/>
</dbReference>
<evidence type="ECO:0000313" key="9">
    <source>
        <dbReference type="Proteomes" id="UP001337655"/>
    </source>
</evidence>
<feature type="binding site" evidence="5">
    <location>
        <position position="295"/>
    </location>
    <ligand>
        <name>Zn(2+)</name>
        <dbReference type="ChEBI" id="CHEBI:29105"/>
    </ligand>
</feature>
<reference evidence="8 9" key="1">
    <citation type="submission" date="2023-08" db="EMBL/GenBank/DDBJ databases">
        <title>Black Yeasts Isolated from many extreme environments.</title>
        <authorList>
            <person name="Coleine C."/>
            <person name="Stajich J.E."/>
            <person name="Selbmann L."/>
        </authorList>
    </citation>
    <scope>NUCLEOTIDE SEQUENCE [LARGE SCALE GENOMIC DNA]</scope>
    <source>
        <strain evidence="8 9">CCFEE 5935</strain>
    </source>
</reference>
<dbReference type="NCBIfam" id="NF007020">
    <property type="entry name" value="PRK09485.1"/>
    <property type="match status" value="1"/>
</dbReference>
<dbReference type="GO" id="GO:0008270">
    <property type="term" value="F:zinc ion binding"/>
    <property type="evidence" value="ECO:0007669"/>
    <property type="project" value="InterPro"/>
</dbReference>
<evidence type="ECO:0000256" key="2">
    <source>
        <dbReference type="ARBA" id="ARBA00022679"/>
    </source>
</evidence>
<dbReference type="Proteomes" id="UP001337655">
    <property type="component" value="Unassembled WGS sequence"/>
</dbReference>
<dbReference type="GO" id="GO:0033528">
    <property type="term" value="P:S-methylmethionine cycle"/>
    <property type="evidence" value="ECO:0007669"/>
    <property type="project" value="TreeGrafter"/>
</dbReference>
<organism evidence="8 9">
    <name type="scientific">Saxophila tyrrhenica</name>
    <dbReference type="NCBI Taxonomy" id="1690608"/>
    <lineage>
        <taxon>Eukaryota</taxon>
        <taxon>Fungi</taxon>
        <taxon>Dikarya</taxon>
        <taxon>Ascomycota</taxon>
        <taxon>Pezizomycotina</taxon>
        <taxon>Dothideomycetes</taxon>
        <taxon>Dothideomycetidae</taxon>
        <taxon>Mycosphaerellales</taxon>
        <taxon>Extremaceae</taxon>
        <taxon>Saxophila</taxon>
    </lineage>
</organism>
<evidence type="ECO:0000256" key="5">
    <source>
        <dbReference type="PROSITE-ProRule" id="PRU00333"/>
    </source>
</evidence>
<comment type="caution">
    <text evidence="8">The sequence shown here is derived from an EMBL/GenBank/DDBJ whole genome shotgun (WGS) entry which is preliminary data.</text>
</comment>
<proteinExistence type="predicted"/>
<evidence type="ECO:0000256" key="4">
    <source>
        <dbReference type="ARBA" id="ARBA00022833"/>
    </source>
</evidence>
<dbReference type="PANTHER" id="PTHR46015:SF1">
    <property type="entry name" value="HOMOCYSTEINE S-METHYLTRANSFERASE-LIKE ISOFORM 1"/>
    <property type="match status" value="1"/>
</dbReference>
<dbReference type="GO" id="GO:0009086">
    <property type="term" value="P:methionine biosynthetic process"/>
    <property type="evidence" value="ECO:0007669"/>
    <property type="project" value="InterPro"/>
</dbReference>
<feature type="chain" id="PRO_5043407047" evidence="6">
    <location>
        <begin position="23"/>
        <end position="314"/>
    </location>
</feature>
<evidence type="ECO:0000259" key="7">
    <source>
        <dbReference type="PROSITE" id="PS50970"/>
    </source>
</evidence>
<keyword evidence="3 5" id="KW-0479">Metal-binding</keyword>
<dbReference type="InterPro" id="IPR003726">
    <property type="entry name" value="HCY_dom"/>
</dbReference>
<dbReference type="Gene3D" id="3.20.20.330">
    <property type="entry name" value="Homocysteine-binding-like domain"/>
    <property type="match status" value="1"/>
</dbReference>
<dbReference type="EC" id="2.1.1.10" evidence="8"/>
<dbReference type="PROSITE" id="PS50970">
    <property type="entry name" value="HCY"/>
    <property type="match status" value="1"/>
</dbReference>
<dbReference type="AlphaFoldDB" id="A0AAV9P877"/>
<feature type="binding site" evidence="5">
    <location>
        <position position="229"/>
    </location>
    <ligand>
        <name>Zn(2+)</name>
        <dbReference type="ChEBI" id="CHEBI:29105"/>
    </ligand>
</feature>
<evidence type="ECO:0000256" key="3">
    <source>
        <dbReference type="ARBA" id="ARBA00022723"/>
    </source>
</evidence>
<feature type="binding site" evidence="5">
    <location>
        <position position="294"/>
    </location>
    <ligand>
        <name>Zn(2+)</name>
        <dbReference type="ChEBI" id="CHEBI:29105"/>
    </ligand>
</feature>
<keyword evidence="2 5" id="KW-0808">Transferase</keyword>
<dbReference type="Pfam" id="PF02574">
    <property type="entry name" value="S-methyl_trans"/>
    <property type="match status" value="1"/>
</dbReference>
<comment type="cofactor">
    <cofactor evidence="5">
        <name>Zn(2+)</name>
        <dbReference type="ChEBI" id="CHEBI:29105"/>
    </cofactor>
</comment>
<dbReference type="PIRSF" id="PIRSF037505">
    <property type="entry name" value="Betaine_HMT"/>
    <property type="match status" value="1"/>
</dbReference>
<dbReference type="InterPro" id="IPR051486">
    <property type="entry name" value="Hcy_S-methyltransferase"/>
</dbReference>
<sequence length="314" mass="34454">MMEDFRTLLAAMGTLIIDGALATELEARGHNLDHPLWSGIVLRDRPKAIQEVHLNYYVAGADIAITASYQASPRGLKEHFNMNDDEAANLIKDSVKLAQQARYEAYGQGIERRLLVAGSVGPLGAYLADGSEYRGDYERTGEEFKAFHRPRIAALVDAGADLLAVETMPKFEEIQAILELLSDEFPTAIGWVSCTLKDAKHLSDGTRLEDLLKHLERHANQVVAAGVNCIPSDLAQGALEHMRPLTNLPLVCYPNSGETWDAENHKWLGRESNADIVKQALKWEDAKAKLIGGCCRTGPRYLEVISSALAAGHV</sequence>
<feature type="signal peptide" evidence="6">
    <location>
        <begin position="1"/>
        <end position="22"/>
    </location>
</feature>
<keyword evidence="9" id="KW-1185">Reference proteome</keyword>
<dbReference type="GO" id="GO:0008898">
    <property type="term" value="F:S-adenosylmethionine-homocysteine S-methyltransferase activity"/>
    <property type="evidence" value="ECO:0007669"/>
    <property type="project" value="TreeGrafter"/>
</dbReference>
<protein>
    <submittedName>
        <fullName evidence="8">AdoMet-homocysteine methyltransferase</fullName>
        <ecNumber evidence="8">2.1.1.10</ecNumber>
    </submittedName>
</protein>
<dbReference type="PANTHER" id="PTHR46015">
    <property type="entry name" value="ZGC:172121"/>
    <property type="match status" value="1"/>
</dbReference>
<feature type="domain" description="Hcy-binding" evidence="7">
    <location>
        <begin position="3"/>
        <end position="309"/>
    </location>
</feature>
<evidence type="ECO:0000256" key="6">
    <source>
        <dbReference type="SAM" id="SignalP"/>
    </source>
</evidence>
<dbReference type="RefSeq" id="XP_064657952.1">
    <property type="nucleotide sequence ID" value="XM_064804151.1"/>
</dbReference>
<keyword evidence="1 5" id="KW-0489">Methyltransferase</keyword>
<dbReference type="GeneID" id="89928250"/>
<dbReference type="GO" id="GO:0032259">
    <property type="term" value="P:methylation"/>
    <property type="evidence" value="ECO:0007669"/>
    <property type="project" value="UniProtKB-KW"/>
</dbReference>
<dbReference type="FunFam" id="3.20.20.330:FF:000002">
    <property type="entry name" value="Homocysteine S-methyltransferase"/>
    <property type="match status" value="1"/>
</dbReference>
<evidence type="ECO:0000313" key="8">
    <source>
        <dbReference type="EMBL" id="KAK5168342.1"/>
    </source>
</evidence>
<gene>
    <name evidence="8" type="primary">SAM4</name>
    <name evidence="8" type="ORF">LTR77_006911</name>
</gene>
<dbReference type="InterPro" id="IPR017226">
    <property type="entry name" value="BHMT-like"/>
</dbReference>
<name>A0AAV9P877_9PEZI</name>
<accession>A0AAV9P877</accession>
<evidence type="ECO:0000256" key="1">
    <source>
        <dbReference type="ARBA" id="ARBA00022603"/>
    </source>
</evidence>
<dbReference type="SUPFAM" id="SSF82282">
    <property type="entry name" value="Homocysteine S-methyltransferase"/>
    <property type="match status" value="1"/>
</dbReference>
<keyword evidence="4 5" id="KW-0862">Zinc</keyword>